<sequence length="99" mass="10684">MGQSHIFNLDSGGFSCLATKIKTLDERPQCNSGGIKNGGFSASVGGNKYGQMRIEVDLEFTEAAIVLHSQYVEPHSIFSGFVIWPSIWKTPSVAVGTAY</sequence>
<gene>
    <name evidence="1" type="ORF">KPSA1_01469</name>
</gene>
<dbReference type="Proteomes" id="UP000247480">
    <property type="component" value="Unassembled WGS sequence"/>
</dbReference>
<accession>A0A2V0Q6E2</accession>
<dbReference type="EMBL" id="BGJZ01000073">
    <property type="protein sequence ID" value="GBH08101.1"/>
    <property type="molecule type" value="Genomic_DNA"/>
</dbReference>
<evidence type="ECO:0000313" key="1">
    <source>
        <dbReference type="EMBL" id="GBH08101.1"/>
    </source>
</evidence>
<reference evidence="1 2" key="1">
    <citation type="submission" date="2018-04" db="EMBL/GenBank/DDBJ databases">
        <title>Draft genome sequence of Pseudomonas syringae pv. actinidiae biovar 1 strains isolated from kiwifruit in Kagawa prefecture.</title>
        <authorList>
            <person name="Tabuchi M."/>
            <person name="Saito M."/>
            <person name="Fujiwara S."/>
            <person name="Sasa N."/>
            <person name="Akimitsu K."/>
            <person name="Gomi K."/>
            <person name="Konishi-Sugita S."/>
            <person name="Hamano K."/>
            <person name="Kataoka I."/>
        </authorList>
    </citation>
    <scope>NUCLEOTIDE SEQUENCE [LARGE SCALE GENOMIC DNA]</scope>
    <source>
        <strain evidence="1 2">MAFF212206</strain>
    </source>
</reference>
<proteinExistence type="predicted"/>
<comment type="caution">
    <text evidence="1">The sequence shown here is derived from an EMBL/GenBank/DDBJ whole genome shotgun (WGS) entry which is preliminary data.</text>
</comment>
<organism evidence="1 2">
    <name type="scientific">Pseudomonas syringae pv. actinidiae</name>
    <dbReference type="NCBI Taxonomy" id="103796"/>
    <lineage>
        <taxon>Bacteria</taxon>
        <taxon>Pseudomonadati</taxon>
        <taxon>Pseudomonadota</taxon>
        <taxon>Gammaproteobacteria</taxon>
        <taxon>Pseudomonadales</taxon>
        <taxon>Pseudomonadaceae</taxon>
        <taxon>Pseudomonas</taxon>
        <taxon>Pseudomonas syringae</taxon>
    </lineage>
</organism>
<evidence type="ECO:0000313" key="2">
    <source>
        <dbReference type="Proteomes" id="UP000247480"/>
    </source>
</evidence>
<dbReference type="AlphaFoldDB" id="A0A2V0Q6E2"/>
<protein>
    <submittedName>
        <fullName evidence="1">Nitrogenase molybdenum-iron protein</fullName>
    </submittedName>
</protein>
<name>A0A2V0Q6E2_PSESF</name>